<dbReference type="EC" id="3.2.1.46" evidence="2"/>
<dbReference type="Gene3D" id="2.60.120.560">
    <property type="entry name" value="Exo-inulinase, domain 1"/>
    <property type="match status" value="2"/>
</dbReference>
<dbReference type="Gene3D" id="3.20.20.80">
    <property type="entry name" value="Glycosidases"/>
    <property type="match status" value="2"/>
</dbReference>
<dbReference type="Proteomes" id="UP001233172">
    <property type="component" value="Unassembled WGS sequence"/>
</dbReference>
<proteinExistence type="inferred from homology"/>
<accession>A0AAD8ATI2</accession>
<evidence type="ECO:0000259" key="15">
    <source>
        <dbReference type="Pfam" id="PF21708"/>
    </source>
</evidence>
<evidence type="ECO:0000256" key="10">
    <source>
        <dbReference type="ARBA" id="ARBA00023295"/>
    </source>
</evidence>
<dbReference type="PANTHER" id="PTHR15172:SF1">
    <property type="entry name" value="GALACTOCEREBROSIDASE"/>
    <property type="match status" value="1"/>
</dbReference>
<reference evidence="16" key="2">
    <citation type="submission" date="2023-04" db="EMBL/GenBank/DDBJ databases">
        <authorList>
            <person name="Bu L."/>
            <person name="Lu L."/>
            <person name="Laidemitt M.R."/>
            <person name="Zhang S.M."/>
            <person name="Mutuku M."/>
            <person name="Mkoji G."/>
            <person name="Steinauer M."/>
            <person name="Loker E.S."/>
        </authorList>
    </citation>
    <scope>NUCLEOTIDE SEQUENCE</scope>
    <source>
        <strain evidence="16">KasaAsao</strain>
        <tissue evidence="16">Whole Snail</tissue>
    </source>
</reference>
<keyword evidence="5" id="KW-0746">Sphingolipid metabolism</keyword>
<dbReference type="GO" id="GO:0004336">
    <property type="term" value="F:galactosylceramidase activity"/>
    <property type="evidence" value="ECO:0007669"/>
    <property type="project" value="UniProtKB-EC"/>
</dbReference>
<dbReference type="InterPro" id="IPR035394">
    <property type="entry name" value="Glyco_hydro_59_dom"/>
</dbReference>
<feature type="domain" description="Glycosyl hydrolase family 59 central" evidence="14">
    <location>
        <begin position="371"/>
        <end position="489"/>
    </location>
</feature>
<dbReference type="GO" id="GO:0005764">
    <property type="term" value="C:lysosome"/>
    <property type="evidence" value="ECO:0007669"/>
    <property type="project" value="TreeGrafter"/>
</dbReference>
<protein>
    <recommendedName>
        <fullName evidence="2">galactosylceramidase</fullName>
        <ecNumber evidence="2">3.2.1.46</ecNumber>
    </recommendedName>
    <alternativeName>
        <fullName evidence="11">Galactosylceramidase</fullName>
    </alternativeName>
</protein>
<dbReference type="GO" id="GO:0006683">
    <property type="term" value="P:galactosylceramide catabolic process"/>
    <property type="evidence" value="ECO:0007669"/>
    <property type="project" value="InterPro"/>
</dbReference>
<dbReference type="FunFam" id="3.20.20.80:FF:000026">
    <property type="entry name" value="galactocerebrosidase precursor"/>
    <property type="match status" value="2"/>
</dbReference>
<keyword evidence="10" id="KW-0326">Glycosidase</keyword>
<feature type="domain" description="Glycosyl hydrolase family 59 catalytic" evidence="13">
    <location>
        <begin position="69"/>
        <end position="362"/>
    </location>
</feature>
<reference evidence="16" key="1">
    <citation type="journal article" date="2023" name="PLoS Negl. Trop. Dis.">
        <title>A genome sequence for Biomphalaria pfeifferi, the major vector snail for the human-infecting parasite Schistosoma mansoni.</title>
        <authorList>
            <person name="Bu L."/>
            <person name="Lu L."/>
            <person name="Laidemitt M.R."/>
            <person name="Zhang S.M."/>
            <person name="Mutuku M."/>
            <person name="Mkoji G."/>
            <person name="Steinauer M."/>
            <person name="Loker E.S."/>
        </authorList>
    </citation>
    <scope>NUCLEOTIDE SEQUENCE</scope>
    <source>
        <strain evidence="16">KasaAsao</strain>
    </source>
</reference>
<keyword evidence="8" id="KW-1015">Disulfide bond</keyword>
<dbReference type="InterPro" id="IPR049161">
    <property type="entry name" value="GH59_cat"/>
</dbReference>
<evidence type="ECO:0000256" key="12">
    <source>
        <dbReference type="PIRSR" id="PIRSR601286-50"/>
    </source>
</evidence>
<evidence type="ECO:0000313" key="16">
    <source>
        <dbReference type="EMBL" id="KAK0042132.1"/>
    </source>
</evidence>
<evidence type="ECO:0000256" key="8">
    <source>
        <dbReference type="ARBA" id="ARBA00023157"/>
    </source>
</evidence>
<evidence type="ECO:0000256" key="5">
    <source>
        <dbReference type="ARBA" id="ARBA00022919"/>
    </source>
</evidence>
<comment type="caution">
    <text evidence="16">The sequence shown here is derived from an EMBL/GenBank/DDBJ whole genome shotgun (WGS) entry which is preliminary data.</text>
</comment>
<keyword evidence="6" id="KW-0442">Lipid degradation</keyword>
<evidence type="ECO:0000313" key="17">
    <source>
        <dbReference type="Proteomes" id="UP001233172"/>
    </source>
</evidence>
<feature type="domain" description="Glycosyl hydrolase family 59 C-terminal lectin" evidence="15">
    <location>
        <begin position="1180"/>
        <end position="1350"/>
    </location>
</feature>
<dbReference type="PANTHER" id="PTHR15172">
    <property type="entry name" value="GALACTOCEREBROSIDASE"/>
    <property type="match status" value="1"/>
</dbReference>
<dbReference type="GO" id="GO:0016020">
    <property type="term" value="C:membrane"/>
    <property type="evidence" value="ECO:0007669"/>
    <property type="project" value="GOC"/>
</dbReference>
<keyword evidence="17" id="KW-1185">Reference proteome</keyword>
<evidence type="ECO:0000256" key="6">
    <source>
        <dbReference type="ARBA" id="ARBA00022963"/>
    </source>
</evidence>
<dbReference type="FunFam" id="3.20.20.70:FF:000091">
    <property type="entry name" value="galactocerebrosidase precursor"/>
    <property type="match status" value="2"/>
</dbReference>
<evidence type="ECO:0000256" key="9">
    <source>
        <dbReference type="ARBA" id="ARBA00023180"/>
    </source>
</evidence>
<dbReference type="InterPro" id="IPR001286">
    <property type="entry name" value="Glyco_hydro_59"/>
</dbReference>
<feature type="domain" description="Glycosyl hydrolase family 59 C-terminal lectin" evidence="15">
    <location>
        <begin position="524"/>
        <end position="694"/>
    </location>
</feature>
<evidence type="ECO:0000256" key="3">
    <source>
        <dbReference type="ARBA" id="ARBA00022729"/>
    </source>
</evidence>
<keyword evidence="4" id="KW-0378">Hydrolase</keyword>
<comment type="similarity">
    <text evidence="1">Belongs to the glycosyl hydrolase 59 family.</text>
</comment>
<evidence type="ECO:0000256" key="4">
    <source>
        <dbReference type="ARBA" id="ARBA00022801"/>
    </source>
</evidence>
<keyword evidence="3" id="KW-0732">Signal</keyword>
<feature type="domain" description="Glycosyl hydrolase family 59 catalytic" evidence="13">
    <location>
        <begin position="725"/>
        <end position="1018"/>
    </location>
</feature>
<evidence type="ECO:0000256" key="11">
    <source>
        <dbReference type="ARBA" id="ARBA00033098"/>
    </source>
</evidence>
<keyword evidence="7" id="KW-0443">Lipid metabolism</keyword>
<dbReference type="EMBL" id="JASAOG010000251">
    <property type="protein sequence ID" value="KAK0042132.1"/>
    <property type="molecule type" value="Genomic_DNA"/>
</dbReference>
<sequence>MLVLASSTVSTIYSAKLQRQLENVNVMRIDTDLDSDVNLLSNLLAQSQGFKNEGSTINFDDSLGLERQFEGIGGLSGGGATSKLLVNYPEIQRNEILDYLFKPNFGASLQILKVEIGGDSQSTDGTEASHMHNSNDENYERGYEWWLMLEAKKRNPNIKLYGLPWAFPGWIGQGTQNPYTNVSLTADYIIRWISGAKRMYNLTIDYIGIWNERDYNVAYIKTLRNALDLNGFQNVLIVASDGGWDIARDILNDGQLANAVYAIGCHYPGTYDSQDAYSTGKSLWASEDYSTYNDEIGGGCWARILNQNYVNGYMSSTISWNLIGSYYYGLPFYRDGLMTAVEPWSGNYNVSTPIWITAHTTQFTSIGWRYLKHDSGVGKLPQGGSYVGLVSPDGTDLTIVIETMTHDHSICIRPGLPWYDVHPQLVTLNLKGSFARLTSMNVWYSKLGFNGQPDIMFQSLGQLKFVSGQAVLKLGLDEVYTLTTISTGQKGSYPDPPPSQPFPLPYLDDFEGYPLYQEPFNLAQQTGSYEVLSDGQTKFIRQMVLENPVAWCDSDLHNKSISVVGSYTWSDIFVEINFRIPTLNSTSGVFVAARVDQGGCDAFKAQGIYLYVLQSGAYQLSNDFARTKITQQGSVQISAGWHTLSLLVQGTSTLGALDGVILFNATIPTSPASGFAAIGTDSYGLADFDNLLLESAASDLAQTQGDKKEASAIAFDDSLGWERQFEGIGGLSGGGATSKLLVNYPEIQRNEILDYLFKPKFGASLQILKVEIGGDSQSTDGTEASHMHNSNDENYERGYEWWLMLEAKKRNPNIKLYGLPWAFPGWIGQGTQNPYTNVSLTADYIVRWIAGAKRRHNLTIDYIGIWNERGYSVDYIKTLRNALDLNGFHNVLIIAHDGGWDIAHDILKDEKLAKSVYAIGCHYPRTYDSPEAYITGKSLWASEDYSTYNDANGGGCWARILNQNYVNGYMSSTIAWNLIASYYYGLPYYRNGLMTALEPWSGNYNVSPPIWIAAHTTQFTSIGWKYLKHDSGVGKLSQGGSYVGLISPDGTDLTIVIETITHNHSICIGPGIPWYDVHPQHVTLSLKGSFAKLTSMNVWYSKLGFNGQPNIMFRSLGQLKFVSGQAVLELGLDEVYTLTTISTGQKGSYPHPPPSQPFPLPYLDDFEGYPQYQEPFNLAQQTGSYEVLSDGQTKFIRQMVLKNPVAWCDSDLHNKSISVIGSYTWSDIFVEINFRIPTLNSTSGVFVAARVDQGGCNVFKAQGIYLYVLQSGVYQLSNDFARTKITQQGSVQISAGWHTLSLLVQGASTFGALDGVILFNATIPTSAASGFAAIGTDSYGLADFDNLLLEPSQLLSSVAASSKHL</sequence>
<keyword evidence="9" id="KW-0325">Glycoprotein</keyword>
<dbReference type="InterPro" id="IPR017853">
    <property type="entry name" value="GH"/>
</dbReference>
<dbReference type="Gene3D" id="3.20.20.70">
    <property type="entry name" value="Aldolase class I"/>
    <property type="match status" value="2"/>
</dbReference>
<feature type="active site" description="Proton donor/acceptor" evidence="12">
    <location>
        <position position="212"/>
    </location>
</feature>
<evidence type="ECO:0000256" key="2">
    <source>
        <dbReference type="ARBA" id="ARBA00012657"/>
    </source>
</evidence>
<dbReference type="Pfam" id="PF21708">
    <property type="entry name" value="Glyco_hydro_59_C"/>
    <property type="match status" value="2"/>
</dbReference>
<dbReference type="Pfam" id="PF17387">
    <property type="entry name" value="Glyco_hydro_59M"/>
    <property type="match status" value="2"/>
</dbReference>
<name>A0AAD8ATI2_BIOPF</name>
<dbReference type="Pfam" id="PF02057">
    <property type="entry name" value="Glyco_hydro_59"/>
    <property type="match status" value="2"/>
</dbReference>
<dbReference type="PRINTS" id="PR00850">
    <property type="entry name" value="GLHYDRLASE59"/>
</dbReference>
<evidence type="ECO:0000256" key="1">
    <source>
        <dbReference type="ARBA" id="ARBA00005637"/>
    </source>
</evidence>
<evidence type="ECO:0000256" key="7">
    <source>
        <dbReference type="ARBA" id="ARBA00023098"/>
    </source>
</evidence>
<feature type="domain" description="Glycosyl hydrolase family 59 central" evidence="14">
    <location>
        <begin position="1027"/>
        <end position="1145"/>
    </location>
</feature>
<dbReference type="InterPro" id="IPR013785">
    <property type="entry name" value="Aldolase_TIM"/>
</dbReference>
<evidence type="ECO:0000259" key="13">
    <source>
        <dbReference type="Pfam" id="PF02057"/>
    </source>
</evidence>
<dbReference type="InterPro" id="IPR049162">
    <property type="entry name" value="GH59_C"/>
</dbReference>
<organism evidence="16 17">
    <name type="scientific">Biomphalaria pfeifferi</name>
    <name type="common">Bloodfluke planorb</name>
    <name type="synonym">Freshwater snail</name>
    <dbReference type="NCBI Taxonomy" id="112525"/>
    <lineage>
        <taxon>Eukaryota</taxon>
        <taxon>Metazoa</taxon>
        <taxon>Spiralia</taxon>
        <taxon>Lophotrochozoa</taxon>
        <taxon>Mollusca</taxon>
        <taxon>Gastropoda</taxon>
        <taxon>Heterobranchia</taxon>
        <taxon>Euthyneura</taxon>
        <taxon>Panpulmonata</taxon>
        <taxon>Hygrophila</taxon>
        <taxon>Lymnaeoidea</taxon>
        <taxon>Planorbidae</taxon>
        <taxon>Biomphalaria</taxon>
    </lineage>
</organism>
<feature type="active site" description="Nucleophile" evidence="12">
    <location>
        <position position="287"/>
    </location>
</feature>
<dbReference type="SUPFAM" id="SSF51445">
    <property type="entry name" value="(Trans)glycosidases"/>
    <property type="match status" value="2"/>
</dbReference>
<gene>
    <name evidence="16" type="ORF">Bpfe_028467</name>
</gene>
<evidence type="ECO:0000259" key="14">
    <source>
        <dbReference type="Pfam" id="PF17387"/>
    </source>
</evidence>